<feature type="transmembrane region" description="Helical" evidence="1">
    <location>
        <begin position="20"/>
        <end position="42"/>
    </location>
</feature>
<keyword evidence="1" id="KW-0812">Transmembrane</keyword>
<evidence type="ECO:0000313" key="3">
    <source>
        <dbReference type="Proteomes" id="UP001174136"/>
    </source>
</evidence>
<accession>A0AA47MPL1</accession>
<sequence length="63" mass="7153">MTLRTVRSQRQNAVNPLRCLTRAVVVLLRLHSVLLLAGLLGLPVQYNREMQHALKAEETDSMQ</sequence>
<dbReference type="EMBL" id="JAOPHQ010003149">
    <property type="protein sequence ID" value="KAK0144222.1"/>
    <property type="molecule type" value="Genomic_DNA"/>
</dbReference>
<gene>
    <name evidence="2" type="ORF">N1851_017398</name>
</gene>
<keyword evidence="3" id="KW-1185">Reference proteome</keyword>
<protein>
    <submittedName>
        <fullName evidence="2">Uncharacterized protein</fullName>
    </submittedName>
</protein>
<dbReference type="AlphaFoldDB" id="A0AA47MPL1"/>
<dbReference type="Proteomes" id="UP001174136">
    <property type="component" value="Unassembled WGS sequence"/>
</dbReference>
<evidence type="ECO:0000313" key="2">
    <source>
        <dbReference type="EMBL" id="KAK0144222.1"/>
    </source>
</evidence>
<organism evidence="2 3">
    <name type="scientific">Merluccius polli</name>
    <name type="common">Benguela hake</name>
    <name type="synonym">Merluccius cadenati</name>
    <dbReference type="NCBI Taxonomy" id="89951"/>
    <lineage>
        <taxon>Eukaryota</taxon>
        <taxon>Metazoa</taxon>
        <taxon>Chordata</taxon>
        <taxon>Craniata</taxon>
        <taxon>Vertebrata</taxon>
        <taxon>Euteleostomi</taxon>
        <taxon>Actinopterygii</taxon>
        <taxon>Neopterygii</taxon>
        <taxon>Teleostei</taxon>
        <taxon>Neoteleostei</taxon>
        <taxon>Acanthomorphata</taxon>
        <taxon>Zeiogadaria</taxon>
        <taxon>Gadariae</taxon>
        <taxon>Gadiformes</taxon>
        <taxon>Gadoidei</taxon>
        <taxon>Merlucciidae</taxon>
        <taxon>Merluccius</taxon>
    </lineage>
</organism>
<keyword evidence="1" id="KW-1133">Transmembrane helix</keyword>
<reference evidence="2" key="1">
    <citation type="journal article" date="2023" name="Front. Mar. Sci.">
        <title>A new Merluccius polli reference genome to investigate the effects of global change in West African waters.</title>
        <authorList>
            <person name="Mateo J.L."/>
            <person name="Blanco-Fernandez C."/>
            <person name="Garcia-Vazquez E."/>
            <person name="Machado-Schiaffino G."/>
        </authorList>
    </citation>
    <scope>NUCLEOTIDE SEQUENCE</scope>
    <source>
        <strain evidence="2">C29</strain>
        <tissue evidence="2">Fin</tissue>
    </source>
</reference>
<keyword evidence="1" id="KW-0472">Membrane</keyword>
<comment type="caution">
    <text evidence="2">The sequence shown here is derived from an EMBL/GenBank/DDBJ whole genome shotgun (WGS) entry which is preliminary data.</text>
</comment>
<proteinExistence type="predicted"/>
<evidence type="ECO:0000256" key="1">
    <source>
        <dbReference type="SAM" id="Phobius"/>
    </source>
</evidence>
<name>A0AA47MPL1_MERPO</name>